<evidence type="ECO:0000256" key="8">
    <source>
        <dbReference type="ARBA" id="ARBA00023134"/>
    </source>
</evidence>
<evidence type="ECO:0000313" key="16">
    <source>
        <dbReference type="Proteomes" id="UP000030765"/>
    </source>
</evidence>
<keyword evidence="6" id="KW-0862">Zinc</keyword>
<feature type="repeat" description="ANK" evidence="9">
    <location>
        <begin position="849"/>
        <end position="881"/>
    </location>
</feature>
<dbReference type="GO" id="GO:0005525">
    <property type="term" value="F:GTP binding"/>
    <property type="evidence" value="ECO:0007669"/>
    <property type="project" value="UniProtKB-KW"/>
</dbReference>
<dbReference type="SMART" id="SM00105">
    <property type="entry name" value="ArfGap"/>
    <property type="match status" value="1"/>
</dbReference>
<dbReference type="FunFam" id="3.40.50.12780:FF:000025">
    <property type="entry name" value="luciferin 4-monooxygenase"/>
    <property type="match status" value="1"/>
</dbReference>
<dbReference type="InterPro" id="IPR036770">
    <property type="entry name" value="Ankyrin_rpt-contain_sf"/>
</dbReference>
<dbReference type="SMART" id="SM00174">
    <property type="entry name" value="RHO"/>
    <property type="match status" value="1"/>
</dbReference>
<dbReference type="Gene3D" id="1.10.220.150">
    <property type="entry name" value="Arf GTPase activating protein"/>
    <property type="match status" value="1"/>
</dbReference>
<evidence type="ECO:0000256" key="6">
    <source>
        <dbReference type="ARBA" id="ARBA00022833"/>
    </source>
</evidence>
<feature type="domain" description="PH" evidence="12">
    <location>
        <begin position="435"/>
        <end position="671"/>
    </location>
</feature>
<evidence type="ECO:0000256" key="11">
    <source>
        <dbReference type="SAM" id="MobiDB-lite"/>
    </source>
</evidence>
<reference evidence="14 16" key="1">
    <citation type="journal article" date="2014" name="BMC Genomics">
        <title>Genome sequence of Anopheles sinensis provides insight into genetics basis of mosquito competence for malaria parasites.</title>
        <authorList>
            <person name="Zhou D."/>
            <person name="Zhang D."/>
            <person name="Ding G."/>
            <person name="Shi L."/>
            <person name="Hou Q."/>
            <person name="Ye Y."/>
            <person name="Xu Y."/>
            <person name="Zhou H."/>
            <person name="Xiong C."/>
            <person name="Li S."/>
            <person name="Yu J."/>
            <person name="Hong S."/>
            <person name="Yu X."/>
            <person name="Zou P."/>
            <person name="Chen C."/>
            <person name="Chang X."/>
            <person name="Wang W."/>
            <person name="Lv Y."/>
            <person name="Sun Y."/>
            <person name="Ma L."/>
            <person name="Shen B."/>
            <person name="Zhu C."/>
        </authorList>
    </citation>
    <scope>NUCLEOTIDE SEQUENCE [LARGE SCALE GENOMIC DNA]</scope>
</reference>
<dbReference type="InterPro" id="IPR037278">
    <property type="entry name" value="ARFGAP/RecO"/>
</dbReference>
<accession>A0A084VMU1</accession>
<dbReference type="InterPro" id="IPR001806">
    <property type="entry name" value="Small_GTPase"/>
</dbReference>
<feature type="region of interest" description="Disordered" evidence="11">
    <location>
        <begin position="342"/>
        <end position="431"/>
    </location>
</feature>
<dbReference type="InterPro" id="IPR025110">
    <property type="entry name" value="AMP-bd_C"/>
</dbReference>
<dbReference type="VEuPathDB" id="VectorBase:ASIC006637"/>
<evidence type="ECO:0000259" key="13">
    <source>
        <dbReference type="PROSITE" id="PS50115"/>
    </source>
</evidence>
<feature type="compositionally biased region" description="Low complexity" evidence="11">
    <location>
        <begin position="390"/>
        <end position="399"/>
    </location>
</feature>
<dbReference type="SUPFAM" id="SSF56801">
    <property type="entry name" value="Acetyl-CoA synthetase-like"/>
    <property type="match status" value="1"/>
</dbReference>
<dbReference type="SUPFAM" id="SSF48403">
    <property type="entry name" value="Ankyrin repeat"/>
    <property type="match status" value="1"/>
</dbReference>
<dbReference type="Gene3D" id="3.40.50.12780">
    <property type="entry name" value="N-terminal domain of ligase-like"/>
    <property type="match status" value="1"/>
</dbReference>
<comment type="similarity">
    <text evidence="1">Belongs to the centaurin gamma-like family.</text>
</comment>
<evidence type="ECO:0000256" key="7">
    <source>
        <dbReference type="ARBA" id="ARBA00023043"/>
    </source>
</evidence>
<evidence type="ECO:0000256" key="2">
    <source>
        <dbReference type="ARBA" id="ARBA00022468"/>
    </source>
</evidence>
<evidence type="ECO:0000256" key="10">
    <source>
        <dbReference type="PROSITE-ProRule" id="PRU00288"/>
    </source>
</evidence>
<sequence length="1512" mass="164458">MTKEENNSFPCSTVDSFVNSQEWTISRSVPDIRLGIVGSLSSGKSALVHRYLTGTYMHEESPEGGRFKKEIQIDNQSYLLLIRDEGGPPEIQFAAWVDAVIFVFSLDNESSFNAIYTYYNRIAHHRKTTEIPFILVGTQDGICERAPRVIDDARARKLAQDLRSTYYETCATYGLNVERVFQEACQKIVQQRLSTGSTITPTNSRPTTPQGTRLGLASFHPATQLSVPSPTNGFTSGTNAGSSPANVGHAVANSSPSHQQQQTGGGGGGMTLPHRHHALSASSHHIPIKVSAELIAAEVQHHQNTAAAVGAGNGQKWGTISHGTSQQALLALTNENNNIAKFVPPMHPVSSAGGPHNDGLQSLGLPTGKDSGSGGSGSAKDSGKDGKELPTPTSTPTTSRKSRRRSNLFIPSSSKKEQQQQEKIKNGELGSGRAIPIKQGYLYKRSSKSLNKDWKKKYVTLCDDGRLTYHPSLHDYMDDVHGKEVSLQYVTVKVPGQRPRGTKSIITNSALTAAAAQAQAAQASSNGTNGQTNGLTEGIGGLSLAKDRKCTEKVLLTAFDTLREPVKSNSQTSGDEGIVISNSNSQSFLGSDSNTIGGGGGGGSKIDAQTPNVKKRHRRMKSSGVGKNSEYDDSDGFEFYIVSLDNKQWHFEASNSEERDEWVSVIEQEIFKSLQGIESSKSKPLNPSDIASMQSIRSRVPGNGYCVDCDSPNPEWASLNLGVLMCIECSGVHRNLGSHISKVRSLGLDEWPPGHLSVMLAIGNSLANSVWEANTRGRVKPTPASSREEKEAWIRSKYEGKDFLPPFNPSPPIGQQLCEAVVRSDMKSIIILLANATHEHINSTASNRDLRTPLLLACAIGNLAISQLLIWHHANLKHVDNEGRSCLTFAKAANSLAAAKQAMNSPHHVNVETTAALVELLTSLGCTDPAPFSASGTLPRRRETIDQATFEKFSSIVYESSLECHLESRQKFRMLGMESAGRTRYDPSGQFWYGERLPPVWNPAAGLGRIILDSLARSPDKVIQINADTGRRTTCAEMRLRIIRVALHLRRLGFRKGEFVSLACANGEHVVPVFIGCLVLGLAVNPLAPVFNREDFAHMMRQTQSRLVFCDEANRAVVEQAVKDAITAKDVRLFDTGTGVTSVEKLLQPIEGEKDFRVEYLGDATKLLALVLCSSGTTGLPKGVCLSHAHFVDEMVFSTEISDGPIFSFSSLFWATGLFGVTTSLLYSRPRVFTSSPFSPELLLQVIEKYRIETVFTPPSYVSALLAHPRLSKADLSSVRSWQLGGSMVAEELLLQMQPHLPNAHMRSIYGSSEIGFITRCAIPVSVPTSVGSLGTNVECRLVDESGKVVGPGVQGEVLVRHRYMFLGYLNNPEATKNALTEDGFFRTGDIGYMDADGNLFVIDRIKDIIKYANYQISPSDLEGIIQKIDGVKQVCVIGIPSADRSSDLAMAVVERVPGSNIREEDIVRIVDGQVADFKRLRGGVRFVDSFPMTPSGKILRRAVKQMVNESA</sequence>
<dbReference type="PANTHER" id="PTHR45819:SF5">
    <property type="entry name" value="CENTAURIN-GAMMA-1A"/>
    <property type="match status" value="1"/>
</dbReference>
<dbReference type="VEuPathDB" id="VectorBase:ASIS014685"/>
<dbReference type="InterPro" id="IPR051282">
    <property type="entry name" value="Arf-GAP_GTPase_ANK_PH"/>
</dbReference>
<dbReference type="FunFam" id="2.30.29.30:FF:000109">
    <property type="entry name" value="Arf-GAP with GTPase, ANK repeat and PH domain-containing protein 1"/>
    <property type="match status" value="1"/>
</dbReference>
<dbReference type="PROSITE" id="PS50088">
    <property type="entry name" value="ANK_REPEAT"/>
    <property type="match status" value="1"/>
</dbReference>
<dbReference type="CDD" id="cd01250">
    <property type="entry name" value="PH_AGAP"/>
    <property type="match status" value="1"/>
</dbReference>
<evidence type="ECO:0000256" key="4">
    <source>
        <dbReference type="ARBA" id="ARBA00022741"/>
    </source>
</evidence>
<dbReference type="InterPro" id="IPR001849">
    <property type="entry name" value="PH_domain"/>
</dbReference>
<evidence type="ECO:0000259" key="12">
    <source>
        <dbReference type="PROSITE" id="PS50003"/>
    </source>
</evidence>
<keyword evidence="4" id="KW-0547">Nucleotide-binding</keyword>
<dbReference type="GO" id="GO:0008270">
    <property type="term" value="F:zinc ion binding"/>
    <property type="evidence" value="ECO:0007669"/>
    <property type="project" value="UniProtKB-KW"/>
</dbReference>
<keyword evidence="2" id="KW-0343">GTPase activation</keyword>
<evidence type="ECO:0000256" key="1">
    <source>
        <dbReference type="ARBA" id="ARBA00005430"/>
    </source>
</evidence>
<dbReference type="InterPro" id="IPR011993">
    <property type="entry name" value="PH-like_dom_sf"/>
</dbReference>
<dbReference type="EMBL" id="ATLV01014628">
    <property type="status" value="NOT_ANNOTATED_CDS"/>
    <property type="molecule type" value="Genomic_DNA"/>
</dbReference>
<dbReference type="InterPro" id="IPR002110">
    <property type="entry name" value="Ankyrin_rpt"/>
</dbReference>
<dbReference type="InterPro" id="IPR001164">
    <property type="entry name" value="ArfGAP_dom"/>
</dbReference>
<dbReference type="Gene3D" id="2.30.29.30">
    <property type="entry name" value="Pleckstrin-homology domain (PH domain)/Phosphotyrosine-binding domain (PTB)"/>
    <property type="match status" value="2"/>
</dbReference>
<dbReference type="PROSITE" id="PS50115">
    <property type="entry name" value="ARFGAP"/>
    <property type="match status" value="1"/>
</dbReference>
<feature type="region of interest" description="Disordered" evidence="11">
    <location>
        <begin position="566"/>
        <end position="630"/>
    </location>
</feature>
<feature type="compositionally biased region" description="Basic and acidic residues" evidence="11">
    <location>
        <begin position="414"/>
        <end position="426"/>
    </location>
</feature>
<keyword evidence="5 10" id="KW-0863">Zinc-finger</keyword>
<dbReference type="PROSITE" id="PS51421">
    <property type="entry name" value="RAS"/>
    <property type="match status" value="1"/>
</dbReference>
<evidence type="ECO:0000256" key="5">
    <source>
        <dbReference type="ARBA" id="ARBA00022771"/>
    </source>
</evidence>
<name>A0A084VMU1_ANOSI</name>
<dbReference type="CDD" id="cd08836">
    <property type="entry name" value="ArfGap_AGAP"/>
    <property type="match status" value="1"/>
</dbReference>
<dbReference type="Pfam" id="PF00071">
    <property type="entry name" value="Ras"/>
    <property type="match status" value="1"/>
</dbReference>
<keyword evidence="8" id="KW-0342">GTP-binding</keyword>
<keyword evidence="7 9" id="KW-0040">ANK repeat</keyword>
<dbReference type="Pfam" id="PF01412">
    <property type="entry name" value="ArfGap"/>
    <property type="match status" value="1"/>
</dbReference>
<dbReference type="PROSITE" id="PS50003">
    <property type="entry name" value="PH_DOMAIN"/>
    <property type="match status" value="1"/>
</dbReference>
<dbReference type="CDD" id="cd05911">
    <property type="entry name" value="Firefly_Luc_like"/>
    <property type="match status" value="1"/>
</dbReference>
<keyword evidence="16" id="KW-1185">Reference proteome</keyword>
<dbReference type="FunFam" id="1.10.220.150:FF:000001">
    <property type="entry name" value="Arf-GAP with GTPase, ANK repeat and PH domain-containing protein 1"/>
    <property type="match status" value="1"/>
</dbReference>
<dbReference type="PROSITE" id="PS51419">
    <property type="entry name" value="RAB"/>
    <property type="match status" value="1"/>
</dbReference>
<dbReference type="Gene3D" id="3.40.50.300">
    <property type="entry name" value="P-loop containing nucleotide triphosphate hydrolases"/>
    <property type="match status" value="1"/>
</dbReference>
<dbReference type="PROSITE" id="PS00455">
    <property type="entry name" value="AMP_BINDING"/>
    <property type="match status" value="1"/>
</dbReference>
<evidence type="ECO:0000256" key="3">
    <source>
        <dbReference type="ARBA" id="ARBA00022723"/>
    </source>
</evidence>
<gene>
    <name evidence="14" type="ORF">ZHAS_00006637</name>
</gene>
<evidence type="ECO:0000256" key="9">
    <source>
        <dbReference type="PROSITE-ProRule" id="PRU00023"/>
    </source>
</evidence>
<dbReference type="SMART" id="SM00173">
    <property type="entry name" value="RAS"/>
    <property type="match status" value="1"/>
</dbReference>
<dbReference type="VEuPathDB" id="VectorBase:ASIS022078"/>
<keyword evidence="3" id="KW-0479">Metal-binding</keyword>
<protein>
    <submittedName>
        <fullName evidence="14 15">Uncharacterized protein</fullName>
    </submittedName>
</protein>
<evidence type="ECO:0000313" key="14">
    <source>
        <dbReference type="EMBL" id="KFB39285.1"/>
    </source>
</evidence>
<dbReference type="EnsemblMetazoa" id="ASIC006637-RA">
    <property type="protein sequence ID" value="ASIC006637-PA"/>
    <property type="gene ID" value="ASIC006637"/>
</dbReference>
<dbReference type="Pfam" id="PF00501">
    <property type="entry name" value="AMP-binding"/>
    <property type="match status" value="1"/>
</dbReference>
<dbReference type="InterPro" id="IPR038508">
    <property type="entry name" value="ArfGAP_dom_sf"/>
</dbReference>
<dbReference type="Proteomes" id="UP000030765">
    <property type="component" value="Unassembled WGS sequence"/>
</dbReference>
<dbReference type="Gene3D" id="1.25.40.20">
    <property type="entry name" value="Ankyrin repeat-containing domain"/>
    <property type="match status" value="1"/>
</dbReference>
<dbReference type="SUPFAM" id="SSF57863">
    <property type="entry name" value="ArfGap/RecO-like zinc finger"/>
    <property type="match status" value="1"/>
</dbReference>
<evidence type="ECO:0000313" key="15">
    <source>
        <dbReference type="EnsemblMetazoa" id="ASIC006637-PA"/>
    </source>
</evidence>
<dbReference type="InterPro" id="IPR027417">
    <property type="entry name" value="P-loop_NTPase"/>
</dbReference>
<dbReference type="InterPro" id="IPR042099">
    <property type="entry name" value="ANL_N_sf"/>
</dbReference>
<dbReference type="SUPFAM" id="SSF50729">
    <property type="entry name" value="PH domain-like"/>
    <property type="match status" value="1"/>
</dbReference>
<dbReference type="SMART" id="SM00233">
    <property type="entry name" value="PH"/>
    <property type="match status" value="1"/>
</dbReference>
<dbReference type="InterPro" id="IPR045851">
    <property type="entry name" value="AMP-bd_C_sf"/>
</dbReference>
<dbReference type="InterPro" id="IPR000873">
    <property type="entry name" value="AMP-dep_synth/lig_dom"/>
</dbReference>
<proteinExistence type="inferred from homology"/>
<dbReference type="PRINTS" id="PR00405">
    <property type="entry name" value="REVINTRACTNG"/>
</dbReference>
<dbReference type="InterPro" id="IPR020845">
    <property type="entry name" value="AMP-binding_CS"/>
</dbReference>
<feature type="domain" description="Arf-GAP" evidence="13">
    <location>
        <begin position="690"/>
        <end position="811"/>
    </location>
</feature>
<organism evidence="14">
    <name type="scientific">Anopheles sinensis</name>
    <name type="common">Mosquito</name>
    <dbReference type="NCBI Taxonomy" id="74873"/>
    <lineage>
        <taxon>Eukaryota</taxon>
        <taxon>Metazoa</taxon>
        <taxon>Ecdysozoa</taxon>
        <taxon>Arthropoda</taxon>
        <taxon>Hexapoda</taxon>
        <taxon>Insecta</taxon>
        <taxon>Pterygota</taxon>
        <taxon>Neoptera</taxon>
        <taxon>Endopterygota</taxon>
        <taxon>Diptera</taxon>
        <taxon>Nematocera</taxon>
        <taxon>Culicoidea</taxon>
        <taxon>Culicidae</taxon>
        <taxon>Anophelinae</taxon>
        <taxon>Anopheles</taxon>
    </lineage>
</organism>
<reference evidence="15" key="2">
    <citation type="submission" date="2020-05" db="UniProtKB">
        <authorList>
            <consortium name="EnsemblMetazoa"/>
        </authorList>
    </citation>
    <scope>IDENTIFICATION</scope>
</reference>
<dbReference type="SMART" id="SM00175">
    <property type="entry name" value="RAB"/>
    <property type="match status" value="1"/>
</dbReference>
<dbReference type="OMA" id="WQLGGSM"/>
<feature type="compositionally biased region" description="Polar residues" evidence="11">
    <location>
        <begin position="567"/>
        <end position="595"/>
    </location>
</feature>
<feature type="region of interest" description="Disordered" evidence="11">
    <location>
        <begin position="224"/>
        <end position="283"/>
    </location>
</feature>
<dbReference type="EMBL" id="KE524975">
    <property type="protein sequence ID" value="KFB39285.1"/>
    <property type="molecule type" value="Genomic_DNA"/>
</dbReference>
<dbReference type="SUPFAM" id="SSF52540">
    <property type="entry name" value="P-loop containing nucleoside triphosphate hydrolases"/>
    <property type="match status" value="1"/>
</dbReference>
<dbReference type="STRING" id="74873.A0A084VMU1"/>
<dbReference type="FunFam" id="1.25.40.20:FF:000258">
    <property type="entry name" value="centaurin-gamma-1A isoform X1"/>
    <property type="match status" value="1"/>
</dbReference>
<dbReference type="GO" id="GO:0005096">
    <property type="term" value="F:GTPase activator activity"/>
    <property type="evidence" value="ECO:0007669"/>
    <property type="project" value="UniProtKB-KW"/>
</dbReference>
<dbReference type="OrthoDB" id="6136903at2759"/>
<dbReference type="Pfam" id="PF13193">
    <property type="entry name" value="AMP-binding_C"/>
    <property type="match status" value="1"/>
</dbReference>
<dbReference type="CDD" id="cd04103">
    <property type="entry name" value="Centaurin_gamma"/>
    <property type="match status" value="1"/>
</dbReference>
<feature type="compositionally biased region" description="Polar residues" evidence="11">
    <location>
        <begin position="224"/>
        <end position="245"/>
    </location>
</feature>
<dbReference type="FunFam" id="3.40.50.300:FF:000178">
    <property type="entry name" value="Arf-GAP with GTPase, ANK repeat and PH domain-containing protein 1"/>
    <property type="match status" value="1"/>
</dbReference>
<dbReference type="GO" id="GO:0003924">
    <property type="term" value="F:GTPase activity"/>
    <property type="evidence" value="ECO:0007669"/>
    <property type="project" value="InterPro"/>
</dbReference>
<dbReference type="PANTHER" id="PTHR45819">
    <property type="entry name" value="CENTAURIN-GAMMA-1A"/>
    <property type="match status" value="1"/>
</dbReference>
<dbReference type="Gene3D" id="3.30.300.30">
    <property type="match status" value="1"/>
</dbReference>